<dbReference type="EMBL" id="PDCK01000045">
    <property type="protein sequence ID" value="PRQ17637.1"/>
    <property type="molecule type" value="Genomic_DNA"/>
</dbReference>
<organism evidence="3 4">
    <name type="scientific">Rosa chinensis</name>
    <name type="common">China rose</name>
    <dbReference type="NCBI Taxonomy" id="74649"/>
    <lineage>
        <taxon>Eukaryota</taxon>
        <taxon>Viridiplantae</taxon>
        <taxon>Streptophyta</taxon>
        <taxon>Embryophyta</taxon>
        <taxon>Tracheophyta</taxon>
        <taxon>Spermatophyta</taxon>
        <taxon>Magnoliopsida</taxon>
        <taxon>eudicotyledons</taxon>
        <taxon>Gunneridae</taxon>
        <taxon>Pentapetalae</taxon>
        <taxon>rosids</taxon>
        <taxon>fabids</taxon>
        <taxon>Rosales</taxon>
        <taxon>Rosaceae</taxon>
        <taxon>Rosoideae</taxon>
        <taxon>Rosoideae incertae sedis</taxon>
        <taxon>Rosa</taxon>
    </lineage>
</organism>
<dbReference type="GO" id="GO:0000118">
    <property type="term" value="C:histone deacetylase complex"/>
    <property type="evidence" value="ECO:0007669"/>
    <property type="project" value="EnsemblPlants"/>
</dbReference>
<comment type="caution">
    <text evidence="3">The sequence shown here is derived from an EMBL/GenBank/DDBJ whole genome shotgun (WGS) entry which is preliminary data.</text>
</comment>
<name>A0A2P6P6S3_ROSCH</name>
<sequence length="640" mass="71904">MAGWSVSTNGSVLDLAEITDANPINGDSLGSGIESVKDGVECGGDDDDDHKVDTVKHGVECVDDDYRGRQRCTFDQVLSVFLKDIGDRGVVRPVPAVFGDRQHVDLFKLFCVVRDKGGYDLVSNKRLWSFVSKELGLLDGGATAASVKLIYSKYLNELEIWFRESCTSRSLGNGESGRYGTSHLLSLELEREFRGLLLDGTEQKDNGDGLVHLESDQNGKIEYSLSDTKDACTMHSGTGTCNGDDDENVCNDDQNGTLILPSSVDNKEIDRKRKRRESLSGMLNWVIQTATQVGDASIGVIPGPAKWNKHEGNEFWFQAIKARDALMLRRDITPKTEELLQQKKLRMHPLMYEDTIAAGHHSSERLRCRGRIPQSTKSRSCTCCNSLPPTQSNLISPHMVLHDDSKEQEPMEVDLASPHRSVIPSDDDESREKYVSVGPLSQADVPEWTDVASESDSKWLGTRVWPLQCEEDNSLVETDIIGRGRPDSCGCQLPGSVTCHRFHIAEARMKLKKELGSLFYHWRFDRMGEEISLQWTAEEEKRFKTLVQSKYPLFWNSASKWFPRKTRENLVSYYFNVFLVKRRSYQNRVTPKNIDSDDDETDFVSLSEGFGHEAVKVSGSNFLACSQNKQCDDLDDKNAV</sequence>
<dbReference type="PROSITE" id="PS51011">
    <property type="entry name" value="ARID"/>
    <property type="match status" value="1"/>
</dbReference>
<dbReference type="SUPFAM" id="SSF46774">
    <property type="entry name" value="ARID-like"/>
    <property type="match status" value="1"/>
</dbReference>
<dbReference type="InterPro" id="IPR036431">
    <property type="entry name" value="ARID_dom_sf"/>
</dbReference>
<dbReference type="Proteomes" id="UP000238479">
    <property type="component" value="Chromosome 7"/>
</dbReference>
<evidence type="ECO:0000256" key="1">
    <source>
        <dbReference type="SAM" id="MobiDB-lite"/>
    </source>
</evidence>
<evidence type="ECO:0000313" key="3">
    <source>
        <dbReference type="EMBL" id="PRQ17637.1"/>
    </source>
</evidence>
<dbReference type="CDD" id="cd00167">
    <property type="entry name" value="SANT"/>
    <property type="match status" value="1"/>
</dbReference>
<reference evidence="3 4" key="1">
    <citation type="journal article" date="2018" name="Nat. Genet.">
        <title>The Rosa genome provides new insights in the design of modern roses.</title>
        <authorList>
            <person name="Bendahmane M."/>
        </authorList>
    </citation>
    <scope>NUCLEOTIDE SEQUENCE [LARGE SCALE GENOMIC DNA]</scope>
    <source>
        <strain evidence="4">cv. Old Blush</strain>
    </source>
</reference>
<evidence type="ECO:0000313" key="4">
    <source>
        <dbReference type="Proteomes" id="UP000238479"/>
    </source>
</evidence>
<feature type="domain" description="ARID" evidence="2">
    <location>
        <begin position="68"/>
        <end position="163"/>
    </location>
</feature>
<dbReference type="Gramene" id="PRQ17637">
    <property type="protein sequence ID" value="PRQ17637"/>
    <property type="gene ID" value="RchiOBHm_Chr7g0197161"/>
</dbReference>
<accession>A0A2P6P6S3</accession>
<dbReference type="InterPro" id="IPR001606">
    <property type="entry name" value="ARID_dom"/>
</dbReference>
<dbReference type="Pfam" id="PF01388">
    <property type="entry name" value="ARID"/>
    <property type="match status" value="1"/>
</dbReference>
<dbReference type="InterPro" id="IPR001005">
    <property type="entry name" value="SANT/Myb"/>
</dbReference>
<evidence type="ECO:0000259" key="2">
    <source>
        <dbReference type="PROSITE" id="PS51011"/>
    </source>
</evidence>
<dbReference type="SMART" id="SM00501">
    <property type="entry name" value="BRIGHT"/>
    <property type="match status" value="1"/>
</dbReference>
<dbReference type="AlphaFoldDB" id="A0A2P6P6S3"/>
<feature type="region of interest" description="Disordered" evidence="1">
    <location>
        <begin position="411"/>
        <end position="430"/>
    </location>
</feature>
<dbReference type="OrthoDB" id="1938591at2759"/>
<dbReference type="SMART" id="SM01014">
    <property type="entry name" value="ARID"/>
    <property type="match status" value="1"/>
</dbReference>
<dbReference type="OMA" id="WFRESCK"/>
<gene>
    <name evidence="3" type="ORF">RchiOBHm_Chr7g0197161</name>
</gene>
<dbReference type="PANTHER" id="PTHR46410:SF18">
    <property type="entry name" value="AT-RICH INTERACTIVE DOMAIN-CONTAINING PROTEIN 2"/>
    <property type="match status" value="1"/>
</dbReference>
<keyword evidence="4" id="KW-1185">Reference proteome</keyword>
<dbReference type="CDD" id="cd16100">
    <property type="entry name" value="ARID"/>
    <property type="match status" value="1"/>
</dbReference>
<dbReference type="Gene3D" id="1.10.150.60">
    <property type="entry name" value="ARID DNA-binding domain"/>
    <property type="match status" value="1"/>
</dbReference>
<dbReference type="PANTHER" id="PTHR46410">
    <property type="entry name" value="AT-RICH INTERACTIVE DOMAIN-CONTAINING PROTEIN 2"/>
    <property type="match status" value="1"/>
</dbReference>
<dbReference type="GO" id="GO:0003677">
    <property type="term" value="F:DNA binding"/>
    <property type="evidence" value="ECO:0007669"/>
    <property type="project" value="InterPro"/>
</dbReference>
<protein>
    <submittedName>
        <fullName evidence="3">Putative transcription factor &amp; chromatin remodeling ARID family</fullName>
    </submittedName>
</protein>
<proteinExistence type="predicted"/>